<keyword evidence="13" id="KW-1185">Reference proteome</keyword>
<dbReference type="Pfam" id="PF00876">
    <property type="entry name" value="Innexin"/>
    <property type="match status" value="1"/>
</dbReference>
<evidence type="ECO:0000256" key="9">
    <source>
        <dbReference type="ARBA" id="ARBA00023065"/>
    </source>
</evidence>
<keyword evidence="8 12" id="KW-1133">Transmembrane helix</keyword>
<dbReference type="GO" id="GO:0007602">
    <property type="term" value="P:phototransduction"/>
    <property type="evidence" value="ECO:0007669"/>
    <property type="project" value="TreeGrafter"/>
</dbReference>
<name>A0A8B7P7I0_HYAAZ</name>
<dbReference type="PRINTS" id="PR01262">
    <property type="entry name" value="INNEXIN"/>
</dbReference>
<evidence type="ECO:0000256" key="8">
    <source>
        <dbReference type="ARBA" id="ARBA00022989"/>
    </source>
</evidence>
<comment type="similarity">
    <text evidence="12">Belongs to the pannexin family.</text>
</comment>
<keyword evidence="4" id="KW-1003">Cell membrane</keyword>
<dbReference type="GeneID" id="108677991"/>
<keyword evidence="3 12" id="KW-0813">Transport</keyword>
<evidence type="ECO:0000256" key="6">
    <source>
        <dbReference type="ARBA" id="ARBA00022868"/>
    </source>
</evidence>
<keyword evidence="9 12" id="KW-0406">Ion transport</keyword>
<evidence type="ECO:0000256" key="12">
    <source>
        <dbReference type="RuleBase" id="RU010713"/>
    </source>
</evidence>
<evidence type="ECO:0000256" key="2">
    <source>
        <dbReference type="ARBA" id="ARBA00004651"/>
    </source>
</evidence>
<dbReference type="RefSeq" id="XP_047736411.1">
    <property type="nucleotide sequence ID" value="XM_047880455.1"/>
</dbReference>
<comment type="function">
    <text evidence="12">Structural component of the gap junctions.</text>
</comment>
<dbReference type="PANTHER" id="PTHR11893">
    <property type="entry name" value="INNEXIN"/>
    <property type="match status" value="1"/>
</dbReference>
<comment type="caution">
    <text evidence="12">Lacks conserved residue(s) required for the propagation of feature annotation.</text>
</comment>
<keyword evidence="7" id="KW-0965">Cell junction</keyword>
<reference evidence="14 15" key="1">
    <citation type="submission" date="2025-04" db="UniProtKB">
        <authorList>
            <consortium name="RefSeq"/>
        </authorList>
    </citation>
    <scope>IDENTIFICATION</scope>
    <source>
        <tissue evidence="14 15">Whole organism</tissue>
    </source>
</reference>
<evidence type="ECO:0000256" key="7">
    <source>
        <dbReference type="ARBA" id="ARBA00022949"/>
    </source>
</evidence>
<dbReference type="AlphaFoldDB" id="A0A8B7P7I0"/>
<dbReference type="PROSITE" id="PS51013">
    <property type="entry name" value="PANNEXIN"/>
    <property type="match status" value="1"/>
</dbReference>
<keyword evidence="10 12" id="KW-0472">Membrane</keyword>
<evidence type="ECO:0000256" key="3">
    <source>
        <dbReference type="ARBA" id="ARBA00022448"/>
    </source>
</evidence>
<gene>
    <name evidence="14 15" type="primary">LOC108677991</name>
    <name evidence="12" type="synonym">inx</name>
</gene>
<keyword evidence="5 12" id="KW-0812">Transmembrane</keyword>
<dbReference type="GO" id="GO:0005921">
    <property type="term" value="C:gap junction"/>
    <property type="evidence" value="ECO:0007669"/>
    <property type="project" value="UniProtKB-SubCell"/>
</dbReference>
<evidence type="ECO:0000256" key="5">
    <source>
        <dbReference type="ARBA" id="ARBA00022692"/>
    </source>
</evidence>
<feature type="transmembrane region" description="Helical" evidence="12">
    <location>
        <begin position="316"/>
        <end position="336"/>
    </location>
</feature>
<dbReference type="GO" id="GO:0034220">
    <property type="term" value="P:monoatomic ion transmembrane transport"/>
    <property type="evidence" value="ECO:0007669"/>
    <property type="project" value="UniProtKB-KW"/>
</dbReference>
<dbReference type="GO" id="GO:0005243">
    <property type="term" value="F:gap junction channel activity"/>
    <property type="evidence" value="ECO:0007669"/>
    <property type="project" value="TreeGrafter"/>
</dbReference>
<evidence type="ECO:0000313" key="15">
    <source>
        <dbReference type="RefSeq" id="XP_047736411.1"/>
    </source>
</evidence>
<comment type="subcellular location">
    <subcellularLocation>
        <location evidence="1">Cell junction</location>
        <location evidence="1">Gap junction</location>
    </subcellularLocation>
    <subcellularLocation>
        <location evidence="2 12">Cell membrane</location>
        <topology evidence="2 12">Multi-pass membrane protein</topology>
    </subcellularLocation>
</comment>
<sequence length="392" mass="44253">MVLVDALRAFSGIVKAKSEADIDGSVFKLHYRATATLLFCFCLLATCNSLIGEPIRCAHGDSPYLADDVVNTYCWIHTTFTIPRYLHGNGPSPYPGVGLATPTEEITRHAYYQWVPFMLVFQGVLFYVPHLLWKTWEGKTIQSITAGLSAPIIPSKDKKENLDLLREYLTVSFNSHNLYAFKFLFCEGLNLINVALQMLLLDKFLGGAFLTYGMDVLNFTELDQSQRTDPMIEVFPRVTKCSFHMFGPSGSVETHDLMCILALNVINEKIFVFLWFWFVLLIILSFISFLYRALLFCVPAVRKGLLLRRSNLKFKSTLNTLGSYLLYGDYFILYLVSKNVDIMAFTELLEDLAAESRGARNPSAGFPEMVPLQAVGEDEKPGTNFPSKEEVV</sequence>
<evidence type="ECO:0000313" key="14">
    <source>
        <dbReference type="RefSeq" id="XP_018021801.1"/>
    </source>
</evidence>
<evidence type="ECO:0000313" key="13">
    <source>
        <dbReference type="Proteomes" id="UP000694843"/>
    </source>
</evidence>
<organism evidence="13 14">
    <name type="scientific">Hyalella azteca</name>
    <name type="common">Amphipod</name>
    <dbReference type="NCBI Taxonomy" id="294128"/>
    <lineage>
        <taxon>Eukaryota</taxon>
        <taxon>Metazoa</taxon>
        <taxon>Ecdysozoa</taxon>
        <taxon>Arthropoda</taxon>
        <taxon>Crustacea</taxon>
        <taxon>Multicrustacea</taxon>
        <taxon>Malacostraca</taxon>
        <taxon>Eumalacostraca</taxon>
        <taxon>Peracarida</taxon>
        <taxon>Amphipoda</taxon>
        <taxon>Senticaudata</taxon>
        <taxon>Talitrida</taxon>
        <taxon>Talitroidea</taxon>
        <taxon>Hyalellidae</taxon>
        <taxon>Hyalella</taxon>
    </lineage>
</organism>
<dbReference type="RefSeq" id="XP_018021801.1">
    <property type="nucleotide sequence ID" value="XM_018166312.2"/>
</dbReference>
<evidence type="ECO:0000256" key="10">
    <source>
        <dbReference type="ARBA" id="ARBA00023136"/>
    </source>
</evidence>
<protein>
    <recommendedName>
        <fullName evidence="12">Innexin</fullName>
    </recommendedName>
</protein>
<dbReference type="PANTHER" id="PTHR11893:SF37">
    <property type="entry name" value="INNEXIN INX3"/>
    <property type="match status" value="1"/>
</dbReference>
<feature type="transmembrane region" description="Helical" evidence="12">
    <location>
        <begin position="270"/>
        <end position="295"/>
    </location>
</feature>
<dbReference type="OrthoDB" id="5867527at2759"/>
<dbReference type="InterPro" id="IPR000990">
    <property type="entry name" value="Innexin"/>
</dbReference>
<evidence type="ECO:0000256" key="4">
    <source>
        <dbReference type="ARBA" id="ARBA00022475"/>
    </source>
</evidence>
<dbReference type="GO" id="GO:0005886">
    <property type="term" value="C:plasma membrane"/>
    <property type="evidence" value="ECO:0007669"/>
    <property type="project" value="UniProtKB-SubCell"/>
</dbReference>
<dbReference type="OMA" id="DCHCPTL"/>
<proteinExistence type="inferred from homology"/>
<evidence type="ECO:0000256" key="1">
    <source>
        <dbReference type="ARBA" id="ARBA00004610"/>
    </source>
</evidence>
<dbReference type="KEGG" id="hazt:108677991"/>
<keyword evidence="6" id="KW-0303">Gap junction</keyword>
<evidence type="ECO:0000256" key="11">
    <source>
        <dbReference type="ARBA" id="ARBA00023303"/>
    </source>
</evidence>
<keyword evidence="11 12" id="KW-0407">Ion channel</keyword>
<dbReference type="Proteomes" id="UP000694843">
    <property type="component" value="Unplaced"/>
</dbReference>
<accession>A0A8B7P7I0</accession>